<evidence type="ECO:0008006" key="9">
    <source>
        <dbReference type="Google" id="ProtNLM"/>
    </source>
</evidence>
<evidence type="ECO:0000256" key="3">
    <source>
        <dbReference type="ARBA" id="ARBA00023163"/>
    </source>
</evidence>
<dbReference type="InterPro" id="IPR051575">
    <property type="entry name" value="Myb-like_DNA-bd"/>
</dbReference>
<evidence type="ECO:0000259" key="5">
    <source>
        <dbReference type="PROSITE" id="PS50090"/>
    </source>
</evidence>
<protein>
    <recommendedName>
        <fullName evidence="9">Myb-like DNA-binding domain containing protein</fullName>
    </recommendedName>
</protein>
<keyword evidence="8" id="KW-1185">Reference proteome</keyword>
<dbReference type="Pfam" id="PF00249">
    <property type="entry name" value="Myb_DNA-binding"/>
    <property type="match status" value="2"/>
</dbReference>
<dbReference type="Gene3D" id="1.10.10.60">
    <property type="entry name" value="Homeodomain-like"/>
    <property type="match status" value="2"/>
</dbReference>
<organism evidence="7 8">
    <name type="scientific">Tritrichomonas musculus</name>
    <dbReference type="NCBI Taxonomy" id="1915356"/>
    <lineage>
        <taxon>Eukaryota</taxon>
        <taxon>Metamonada</taxon>
        <taxon>Parabasalia</taxon>
        <taxon>Tritrichomonadida</taxon>
        <taxon>Tritrichomonadidae</taxon>
        <taxon>Tritrichomonas</taxon>
    </lineage>
</organism>
<dbReference type="PANTHER" id="PTHR46621">
    <property type="entry name" value="SNRNA-ACTIVATING PROTEIN COMPLEX SUBUNIT 4"/>
    <property type="match status" value="1"/>
</dbReference>
<evidence type="ECO:0000256" key="1">
    <source>
        <dbReference type="ARBA" id="ARBA00023015"/>
    </source>
</evidence>
<dbReference type="SUPFAM" id="SSF46689">
    <property type="entry name" value="Homeodomain-like"/>
    <property type="match status" value="1"/>
</dbReference>
<dbReference type="PANTHER" id="PTHR46621:SF1">
    <property type="entry name" value="SNRNA-ACTIVATING PROTEIN COMPLEX SUBUNIT 4"/>
    <property type="match status" value="1"/>
</dbReference>
<proteinExistence type="predicted"/>
<dbReference type="Proteomes" id="UP001470230">
    <property type="component" value="Unassembled WGS sequence"/>
</dbReference>
<evidence type="ECO:0000256" key="2">
    <source>
        <dbReference type="ARBA" id="ARBA00023125"/>
    </source>
</evidence>
<keyword evidence="1" id="KW-0805">Transcription regulation</keyword>
<sequence>MITSNNHEVFSPPLNNDDLPKNRIPFPQISFFNAQRNCDKIKEILPNSPIDTSEIKGEMTTSNTNDTESRNINILKTENIDENRENCILNETLTHMPKTINSLEQYKRKNNEVHIKKRRTRVPFTSDEDEKLKMLVRQLGRKNWTKISMLMNGRSPKQCRDRYSNYLIPGFFNGQWTNEEDQLLIRLYEQNGPKWSLIKQFFNGRTANSLKNRWNYFLSYKYEKSNSINDSFEKENQKSDVDFDDERDNNDEFVEMVYHDNDLLNSINNSIIENDWFLID</sequence>
<reference evidence="7 8" key="1">
    <citation type="submission" date="2024-04" db="EMBL/GenBank/DDBJ databases">
        <title>Tritrichomonas musculus Genome.</title>
        <authorList>
            <person name="Alves-Ferreira E."/>
            <person name="Grigg M."/>
            <person name="Lorenzi H."/>
            <person name="Galac M."/>
        </authorList>
    </citation>
    <scope>NUCLEOTIDE SEQUENCE [LARGE SCALE GENOMIC DNA]</scope>
    <source>
        <strain evidence="7 8">EAF2021</strain>
    </source>
</reference>
<dbReference type="SMART" id="SM00717">
    <property type="entry name" value="SANT"/>
    <property type="match status" value="2"/>
</dbReference>
<dbReference type="CDD" id="cd00167">
    <property type="entry name" value="SANT"/>
    <property type="match status" value="2"/>
</dbReference>
<evidence type="ECO:0000313" key="8">
    <source>
        <dbReference type="Proteomes" id="UP001470230"/>
    </source>
</evidence>
<dbReference type="InterPro" id="IPR017930">
    <property type="entry name" value="Myb_dom"/>
</dbReference>
<dbReference type="EMBL" id="JAPFFF010000002">
    <property type="protein sequence ID" value="KAK8897552.1"/>
    <property type="molecule type" value="Genomic_DNA"/>
</dbReference>
<keyword evidence="2" id="KW-0238">DNA-binding</keyword>
<gene>
    <name evidence="7" type="ORF">M9Y10_015509</name>
</gene>
<name>A0ABR2L2Z9_9EUKA</name>
<feature type="domain" description="Myb-like" evidence="5">
    <location>
        <begin position="174"/>
        <end position="218"/>
    </location>
</feature>
<evidence type="ECO:0000259" key="6">
    <source>
        <dbReference type="PROSITE" id="PS51294"/>
    </source>
</evidence>
<dbReference type="PROSITE" id="PS50090">
    <property type="entry name" value="MYB_LIKE"/>
    <property type="match status" value="2"/>
</dbReference>
<keyword evidence="3" id="KW-0804">Transcription</keyword>
<dbReference type="PROSITE" id="PS51294">
    <property type="entry name" value="HTH_MYB"/>
    <property type="match status" value="2"/>
</dbReference>
<feature type="domain" description="HTH myb-type" evidence="6">
    <location>
        <begin position="174"/>
        <end position="222"/>
    </location>
</feature>
<dbReference type="InterPro" id="IPR009057">
    <property type="entry name" value="Homeodomain-like_sf"/>
</dbReference>
<dbReference type="InterPro" id="IPR001005">
    <property type="entry name" value="SANT/Myb"/>
</dbReference>
<feature type="domain" description="HTH myb-type" evidence="6">
    <location>
        <begin position="116"/>
        <end position="171"/>
    </location>
</feature>
<feature type="domain" description="Myb-like" evidence="5">
    <location>
        <begin position="116"/>
        <end position="167"/>
    </location>
</feature>
<keyword evidence="4" id="KW-0539">Nucleus</keyword>
<evidence type="ECO:0000256" key="4">
    <source>
        <dbReference type="ARBA" id="ARBA00023242"/>
    </source>
</evidence>
<accession>A0ABR2L2Z9</accession>
<comment type="caution">
    <text evidence="7">The sequence shown here is derived from an EMBL/GenBank/DDBJ whole genome shotgun (WGS) entry which is preliminary data.</text>
</comment>
<evidence type="ECO:0000313" key="7">
    <source>
        <dbReference type="EMBL" id="KAK8897552.1"/>
    </source>
</evidence>